<dbReference type="AlphaFoldDB" id="A0A511N9E2"/>
<keyword evidence="3" id="KW-1185">Reference proteome</keyword>
<dbReference type="RefSeq" id="WP_146889046.1">
    <property type="nucleotide sequence ID" value="NZ_BJXB01000028.1"/>
</dbReference>
<sequence length="270" mass="31729">MPRFQISYENRKTRGLPTKPTKKDTEPTGPYTPENIRIINRIEMVLERHHMYTPETTLRGILRYFDQNVLAYLFEQQKNTFWSRTNQKRGGVYINIGPEWYGFLDFFREKTGQNLHHQADLSALTDSDQELAQKMTDLSDEYFTWLEDFTANGLPCTDSRYHTTAVFAEDINELVLKHPYCFTLTGSFPEAFAFLEGINSDRDPDHLPHWVERWWTFEQGLRVRPRTLDGIRDFAVHLYQTLGDQGALAELLHLYQTFEPTDWEGNPLLP</sequence>
<proteinExistence type="predicted"/>
<accession>A0A511N9E2</accession>
<comment type="caution">
    <text evidence="2">The sequence shown here is derived from an EMBL/GenBank/DDBJ whole genome shotgun (WGS) entry which is preliminary data.</text>
</comment>
<dbReference type="EMBL" id="BJXB01000028">
    <property type="protein sequence ID" value="GEM49108.1"/>
    <property type="molecule type" value="Genomic_DNA"/>
</dbReference>
<dbReference type="Proteomes" id="UP000321306">
    <property type="component" value="Unassembled WGS sequence"/>
</dbReference>
<evidence type="ECO:0000313" key="2">
    <source>
        <dbReference type="EMBL" id="GEM49108.1"/>
    </source>
</evidence>
<gene>
    <name evidence="2" type="ORF">DC3_47430</name>
</gene>
<reference evidence="2 3" key="1">
    <citation type="submission" date="2019-07" db="EMBL/GenBank/DDBJ databases">
        <title>Whole genome shotgun sequence of Deinococcus cellulosilyticus NBRC 106333.</title>
        <authorList>
            <person name="Hosoyama A."/>
            <person name="Uohara A."/>
            <person name="Ohji S."/>
            <person name="Ichikawa N."/>
        </authorList>
    </citation>
    <scope>NUCLEOTIDE SEQUENCE [LARGE SCALE GENOMIC DNA]</scope>
    <source>
        <strain evidence="2 3">NBRC 106333</strain>
    </source>
</reference>
<evidence type="ECO:0000256" key="1">
    <source>
        <dbReference type="SAM" id="MobiDB-lite"/>
    </source>
</evidence>
<evidence type="ECO:0000313" key="3">
    <source>
        <dbReference type="Proteomes" id="UP000321306"/>
    </source>
</evidence>
<name>A0A511N9E2_DEIC1</name>
<protein>
    <submittedName>
        <fullName evidence="2">Uncharacterized protein</fullName>
    </submittedName>
</protein>
<organism evidence="2 3">
    <name type="scientific">Deinococcus cellulosilyticus (strain DSM 18568 / NBRC 106333 / KACC 11606 / 5516J-15)</name>
    <dbReference type="NCBI Taxonomy" id="1223518"/>
    <lineage>
        <taxon>Bacteria</taxon>
        <taxon>Thermotogati</taxon>
        <taxon>Deinococcota</taxon>
        <taxon>Deinococci</taxon>
        <taxon>Deinococcales</taxon>
        <taxon>Deinococcaceae</taxon>
        <taxon>Deinococcus</taxon>
    </lineage>
</organism>
<feature type="region of interest" description="Disordered" evidence="1">
    <location>
        <begin position="1"/>
        <end position="32"/>
    </location>
</feature>